<evidence type="ECO:0000259" key="2">
    <source>
        <dbReference type="Pfam" id="PF24173"/>
    </source>
</evidence>
<evidence type="ECO:0000256" key="1">
    <source>
        <dbReference type="SAM" id="MobiDB-lite"/>
    </source>
</evidence>
<name>A0AAV2TP82_CALDB</name>
<sequence length="1159" mass="129054">MFQNVHHAEDWEQAFSDLHSRILNCNPADLRALIAISHPSLRLFLQNTKTPKSDLIEKVYLIYSEFFKHQLSSSDSLLPIEVLDDLSVLLFNVSSDKELIRPWSALSEECCLAIVSALHPLFKYASHECCVRIYSRALLPLLSHICSTLLEMGEHCSWRTVRKKSLEVLQSMLLPDALKSVVHNRCQNALRVCVCQLFPGICQTLYRIITGDRKVGSSVKVAGLDTLAIVIAVLFKSLSKPDGYDNSVEADSSARLFSHKWYESTLYHLNQIVAEITDSLLHAQLELDFDGTNQLGLASVRCLSRILIECSEVLETDSGISLRNTVIGALINIASQNFRSCAENPVSSSSLARNFLDQYINASCQGLKAVGRPVIPNSLSGNLVIRKITIDTLFKHVASLPRYLLNSLDETLLQKRLRSIQGYLSVLDAEGLLVLATCRDFTHRLCASLADFLLFNMTAIELFTDPRESEASNSPQSVAVPISDWNKVKPCHLFPKSFESFRDPKTLALIQLIAERIAAEEKTIDIFLDTCRDIMLQGSDRLISSLLLITAGLAGYLSNESVEWDQRRRDNLRILGVYFNTELLQTLTPEFDLRERQPEPTSNSSVTVWNSLAHIVSKSSRVPLSEPFSEPATQKHPSTKEMKANTLYTSLLLELYCTGSQLYRIAPNISNLPSEPSEDFIHLGLLPCASLAAQTGLVGQTASRCLVQVAVNCGYSDTNEMITKNADFLISAITLELHRIILLAPVETATTCLPPDLLLSLQSSCRAMSILFQYANMEILPLLRPMVKQVLACLDITYEHQTGLFLPALKNLVITCRKWNDAAHNPTSVVSKSKRGETSNGLENMFAAVLANTNQLILETRRNHCFLACTGDTRSSHNKTDGSPNPKEEDNGASPEDEADACEDDQRIYPDQLHIVEEIMLRCIHLLAANEPRLRNLSMDILIEGCQTLSDESELLLPLVHKIWGSLVGRFRDKHAIVVEKAFQLLTALSNVAGEFIRARASSDIIPPLVNFLNRGASVSSSATDSYRHLTAYRVQHDLLEKIGLFCLELGLASESLKSVVQMLARYLEEGQPVGLQEASIQSVKILWRLDPGLIWSTFISAVKEERRAEIFTERLKNGFCAPQFWSFSADAHLNISAKLLKPLLSGLLEPNDSDPSNQ</sequence>
<dbReference type="InterPro" id="IPR016024">
    <property type="entry name" value="ARM-type_fold"/>
</dbReference>
<comment type="caution">
    <text evidence="4">The sequence shown here is derived from an EMBL/GenBank/DDBJ whole genome shotgun (WGS) entry which is preliminary data.</text>
</comment>
<gene>
    <name evidence="4" type="ORF">CDAUBV1_LOCUS12792</name>
</gene>
<evidence type="ECO:0000313" key="4">
    <source>
        <dbReference type="EMBL" id="CAL5138183.1"/>
    </source>
</evidence>
<dbReference type="PANTHER" id="PTHR18460:SF3">
    <property type="entry name" value="TELO2-INTERACTING PROTEIN 1 HOMOLOG"/>
    <property type="match status" value="1"/>
</dbReference>
<dbReference type="InterPro" id="IPR057566">
    <property type="entry name" value="TPR_TTI1_N"/>
</dbReference>
<feature type="region of interest" description="Disordered" evidence="1">
    <location>
        <begin position="873"/>
        <end position="901"/>
    </location>
</feature>
<proteinExistence type="predicted"/>
<accession>A0AAV2TP82</accession>
<feature type="compositionally biased region" description="Basic and acidic residues" evidence="1">
    <location>
        <begin position="874"/>
        <end position="890"/>
    </location>
</feature>
<dbReference type="Pfam" id="PF24173">
    <property type="entry name" value="TPR_TTI1_N"/>
    <property type="match status" value="1"/>
</dbReference>
<dbReference type="Gene3D" id="1.25.10.10">
    <property type="entry name" value="Leucine-rich Repeat Variant"/>
    <property type="match status" value="1"/>
</dbReference>
<protein>
    <recommendedName>
        <fullName evidence="6">TELO2-interacting protein 1</fullName>
    </recommendedName>
</protein>
<dbReference type="Pfam" id="PF24181">
    <property type="entry name" value="TPR_TTI1_C"/>
    <property type="match status" value="1"/>
</dbReference>
<dbReference type="GO" id="GO:0005737">
    <property type="term" value="C:cytoplasm"/>
    <property type="evidence" value="ECO:0007669"/>
    <property type="project" value="TreeGrafter"/>
</dbReference>
<dbReference type="Pfam" id="PF24176">
    <property type="entry name" value="TPR_TTI1_2nd"/>
    <property type="match status" value="1"/>
</dbReference>
<dbReference type="InterPro" id="IPR011989">
    <property type="entry name" value="ARM-like"/>
</dbReference>
<dbReference type="Pfam" id="PF21547">
    <property type="entry name" value="TTI1"/>
    <property type="match status" value="1"/>
</dbReference>
<dbReference type="InterPro" id="IPR052587">
    <property type="entry name" value="TELO2-interacting_protein_1"/>
</dbReference>
<reference evidence="4" key="1">
    <citation type="submission" date="2024-06" db="EMBL/GenBank/DDBJ databases">
        <authorList>
            <person name="Liu X."/>
            <person name="Lenzi L."/>
            <person name="Haldenby T S."/>
            <person name="Uol C."/>
        </authorList>
    </citation>
    <scope>NUCLEOTIDE SEQUENCE</scope>
</reference>
<dbReference type="Proteomes" id="UP001497525">
    <property type="component" value="Unassembled WGS sequence"/>
</dbReference>
<evidence type="ECO:0008006" key="6">
    <source>
        <dbReference type="Google" id="ProtNLM"/>
    </source>
</evidence>
<feature type="domain" description="TTI1 C-terminal TPR" evidence="3">
    <location>
        <begin position="809"/>
        <end position="1096"/>
    </location>
</feature>
<dbReference type="PANTHER" id="PTHR18460">
    <property type="entry name" value="TEL2 INTERACTING PROTEIN 1 TTI1 FAMILY MEMBER"/>
    <property type="match status" value="1"/>
</dbReference>
<feature type="domain" description="TTI1 N-terminal TPR" evidence="2">
    <location>
        <begin position="15"/>
        <end position="286"/>
    </location>
</feature>
<dbReference type="SUPFAM" id="SSF48371">
    <property type="entry name" value="ARM repeat"/>
    <property type="match status" value="1"/>
</dbReference>
<dbReference type="EMBL" id="CAXLJL010000478">
    <property type="protein sequence ID" value="CAL5138183.1"/>
    <property type="molecule type" value="Genomic_DNA"/>
</dbReference>
<dbReference type="AlphaFoldDB" id="A0AAV2TP82"/>
<organism evidence="4 5">
    <name type="scientific">Calicophoron daubneyi</name>
    <name type="common">Rumen fluke</name>
    <name type="synonym">Paramphistomum daubneyi</name>
    <dbReference type="NCBI Taxonomy" id="300641"/>
    <lineage>
        <taxon>Eukaryota</taxon>
        <taxon>Metazoa</taxon>
        <taxon>Spiralia</taxon>
        <taxon>Lophotrochozoa</taxon>
        <taxon>Platyhelminthes</taxon>
        <taxon>Trematoda</taxon>
        <taxon>Digenea</taxon>
        <taxon>Plagiorchiida</taxon>
        <taxon>Pronocephalata</taxon>
        <taxon>Paramphistomoidea</taxon>
        <taxon>Paramphistomidae</taxon>
        <taxon>Calicophoron</taxon>
    </lineage>
</organism>
<dbReference type="InterPro" id="IPR049362">
    <property type="entry name" value="TTI1_rpt"/>
</dbReference>
<evidence type="ECO:0000313" key="5">
    <source>
        <dbReference type="Proteomes" id="UP001497525"/>
    </source>
</evidence>
<evidence type="ECO:0000259" key="3">
    <source>
        <dbReference type="Pfam" id="PF24181"/>
    </source>
</evidence>
<dbReference type="InterPro" id="IPR057567">
    <property type="entry name" value="TPR_TTI1_C"/>
</dbReference>